<dbReference type="Gene3D" id="2.40.170.20">
    <property type="entry name" value="TonB-dependent receptor, beta-barrel domain"/>
    <property type="match status" value="1"/>
</dbReference>
<keyword evidence="10 11" id="KW-0998">Cell outer membrane</keyword>
<feature type="region of interest" description="Disordered" evidence="13">
    <location>
        <begin position="264"/>
        <end position="283"/>
    </location>
</feature>
<organism evidence="17 18">
    <name type="scientific">Caulobacter mirabilis</name>
    <dbReference type="NCBI Taxonomy" id="69666"/>
    <lineage>
        <taxon>Bacteria</taxon>
        <taxon>Pseudomonadati</taxon>
        <taxon>Pseudomonadota</taxon>
        <taxon>Alphaproteobacteria</taxon>
        <taxon>Caulobacterales</taxon>
        <taxon>Caulobacteraceae</taxon>
        <taxon>Caulobacter</taxon>
    </lineage>
</organism>
<dbReference type="OrthoDB" id="9760333at2"/>
<evidence type="ECO:0000313" key="18">
    <source>
        <dbReference type="Proteomes" id="UP000228945"/>
    </source>
</evidence>
<feature type="signal peptide" evidence="14">
    <location>
        <begin position="1"/>
        <end position="24"/>
    </location>
</feature>
<evidence type="ECO:0008006" key="19">
    <source>
        <dbReference type="Google" id="ProtNLM"/>
    </source>
</evidence>
<dbReference type="AlphaFoldDB" id="A0A2D2AY42"/>
<keyword evidence="2 11" id="KW-0813">Transport</keyword>
<evidence type="ECO:0000256" key="11">
    <source>
        <dbReference type="PROSITE-ProRule" id="PRU01360"/>
    </source>
</evidence>
<comment type="similarity">
    <text evidence="11 12">Belongs to the TonB-dependent receptor family.</text>
</comment>
<dbReference type="InterPro" id="IPR012910">
    <property type="entry name" value="Plug_dom"/>
</dbReference>
<keyword evidence="6" id="KW-0408">Iron</keyword>
<dbReference type="InterPro" id="IPR039426">
    <property type="entry name" value="TonB-dep_rcpt-like"/>
</dbReference>
<accession>A0A2D2AY42</accession>
<keyword evidence="5 11" id="KW-0812">Transmembrane</keyword>
<dbReference type="RefSeq" id="WP_099622154.1">
    <property type="nucleotide sequence ID" value="NZ_CP024201.1"/>
</dbReference>
<keyword evidence="18" id="KW-1185">Reference proteome</keyword>
<protein>
    <recommendedName>
        <fullName evidence="19">TonB-dependent receptor</fullName>
    </recommendedName>
</protein>
<feature type="domain" description="TonB-dependent receptor plug" evidence="16">
    <location>
        <begin position="45"/>
        <end position="151"/>
    </location>
</feature>
<evidence type="ECO:0000256" key="1">
    <source>
        <dbReference type="ARBA" id="ARBA00004571"/>
    </source>
</evidence>
<proteinExistence type="inferred from homology"/>
<evidence type="ECO:0000256" key="14">
    <source>
        <dbReference type="SAM" id="SignalP"/>
    </source>
</evidence>
<gene>
    <name evidence="17" type="ORF">CSW64_11025</name>
</gene>
<evidence type="ECO:0000256" key="9">
    <source>
        <dbReference type="ARBA" id="ARBA00023136"/>
    </source>
</evidence>
<dbReference type="Pfam" id="PF00593">
    <property type="entry name" value="TonB_dep_Rec_b-barrel"/>
    <property type="match status" value="1"/>
</dbReference>
<dbReference type="SUPFAM" id="SSF56935">
    <property type="entry name" value="Porins"/>
    <property type="match status" value="1"/>
</dbReference>
<evidence type="ECO:0000256" key="7">
    <source>
        <dbReference type="ARBA" id="ARBA00023065"/>
    </source>
</evidence>
<evidence type="ECO:0000256" key="13">
    <source>
        <dbReference type="SAM" id="MobiDB-lite"/>
    </source>
</evidence>
<evidence type="ECO:0000256" key="5">
    <source>
        <dbReference type="ARBA" id="ARBA00022692"/>
    </source>
</evidence>
<feature type="domain" description="TonB-dependent receptor-like beta-barrel" evidence="15">
    <location>
        <begin position="266"/>
        <end position="689"/>
    </location>
</feature>
<evidence type="ECO:0000259" key="16">
    <source>
        <dbReference type="Pfam" id="PF07715"/>
    </source>
</evidence>
<evidence type="ECO:0000256" key="4">
    <source>
        <dbReference type="ARBA" id="ARBA00022496"/>
    </source>
</evidence>
<dbReference type="KEGG" id="cmb:CSW64_11025"/>
<dbReference type="EMBL" id="CP024201">
    <property type="protein sequence ID" value="ATQ42902.1"/>
    <property type="molecule type" value="Genomic_DNA"/>
</dbReference>
<evidence type="ECO:0000256" key="8">
    <source>
        <dbReference type="ARBA" id="ARBA00023077"/>
    </source>
</evidence>
<dbReference type="GO" id="GO:0006826">
    <property type="term" value="P:iron ion transport"/>
    <property type="evidence" value="ECO:0007669"/>
    <property type="project" value="UniProtKB-KW"/>
</dbReference>
<sequence length="727" mass="79176">MRSRTLWLASAALAGALTAQTAVAQDESPTLEAVVVTAQKRAEDVQDVPISMEVLGGEQLAAMQTSTFQGLQNYVPNLLVQPSPGNNAVFIRGFGSLPSNYAFDQSVSMYLDGIYGGRNRQFMSPMFDVERVEVMRGPQGALLGKNTAAGAVSIVTASPSRTPSAEMTAVYNFSRKGGDLSGYVTGPLGDDLSGRLAIKYTDMGGYIANSATGKDDPRVENLSIRGGLRFEPSDRFDVTAKLSYDHFVTWGTAQVRVDPIKGGLSDRKNAAPPFGTPEEDDQTSWNASVTANLALGEFTLTSITGYSTFEDLKNTGGSAGNPETWLSMFTEDFDQVSQEFRLLSPTGRRFEYIIGAYYDRGDYDLYNGSRYRLFGGAVTGQTAIDFTQKAETWSLFAQGTWHASDRLRLLGSLRWTNNKKDATFRLRQVSGTPLPGVVPLDLPNAAHPDVGSLDEENTDPSLTLQYDLAPRVMVYAAWGKGSKAGGFVSNTRTVKWDQFRYGPESSTNYEIGVKSTLLDGRLILNATLYQTEFKDLQVANYDPVASVFITKNAAAATSRGVEASANWLVTRDLRFSGSVAYLDGKYDDFPGASCLATTPKPCVSENLGGTVMPGASKWTGNIQADWSRPVGERFKVTAVGVVSFRSSYFTATDASPVYGRQESYTKVDARLEFGDLDDRWAVALVGKNLTDELTQSYSYLWSLSTPATAIQFLDETRTVSLEIRGRF</sequence>
<keyword evidence="4" id="KW-0410">Iron transport</keyword>
<reference evidence="17 18" key="1">
    <citation type="submission" date="2017-10" db="EMBL/GenBank/DDBJ databases">
        <title>Genome sequence of Caulobacter mirabilis FWC38.</title>
        <authorList>
            <person name="Fiebig A."/>
            <person name="Crosson S."/>
        </authorList>
    </citation>
    <scope>NUCLEOTIDE SEQUENCE [LARGE SCALE GENOMIC DNA]</scope>
    <source>
        <strain evidence="17 18">FWC 38</strain>
    </source>
</reference>
<comment type="subcellular location">
    <subcellularLocation>
        <location evidence="1 11">Cell outer membrane</location>
        <topology evidence="1 11">Multi-pass membrane protein</topology>
    </subcellularLocation>
</comment>
<evidence type="ECO:0000256" key="12">
    <source>
        <dbReference type="RuleBase" id="RU003357"/>
    </source>
</evidence>
<dbReference type="Pfam" id="PF07715">
    <property type="entry name" value="Plug"/>
    <property type="match status" value="1"/>
</dbReference>
<dbReference type="InterPro" id="IPR000531">
    <property type="entry name" value="Beta-barrel_TonB"/>
</dbReference>
<keyword evidence="8 12" id="KW-0798">TonB box</keyword>
<keyword evidence="3 11" id="KW-1134">Transmembrane beta strand</keyword>
<keyword evidence="14" id="KW-0732">Signal</keyword>
<dbReference type="PANTHER" id="PTHR32552:SF81">
    <property type="entry name" value="TONB-DEPENDENT OUTER MEMBRANE RECEPTOR"/>
    <property type="match status" value="1"/>
</dbReference>
<keyword evidence="7" id="KW-0406">Ion transport</keyword>
<feature type="chain" id="PRO_5013803600" description="TonB-dependent receptor" evidence="14">
    <location>
        <begin position="25"/>
        <end position="727"/>
    </location>
</feature>
<dbReference type="GO" id="GO:0009279">
    <property type="term" value="C:cell outer membrane"/>
    <property type="evidence" value="ECO:0007669"/>
    <property type="project" value="UniProtKB-SubCell"/>
</dbReference>
<evidence type="ECO:0000256" key="3">
    <source>
        <dbReference type="ARBA" id="ARBA00022452"/>
    </source>
</evidence>
<keyword evidence="9 11" id="KW-0472">Membrane</keyword>
<name>A0A2D2AY42_9CAUL</name>
<dbReference type="Proteomes" id="UP000228945">
    <property type="component" value="Chromosome"/>
</dbReference>
<evidence type="ECO:0000313" key="17">
    <source>
        <dbReference type="EMBL" id="ATQ42902.1"/>
    </source>
</evidence>
<dbReference type="InterPro" id="IPR036942">
    <property type="entry name" value="Beta-barrel_TonB_sf"/>
</dbReference>
<evidence type="ECO:0000256" key="6">
    <source>
        <dbReference type="ARBA" id="ARBA00023004"/>
    </source>
</evidence>
<dbReference type="CDD" id="cd01347">
    <property type="entry name" value="ligand_gated_channel"/>
    <property type="match status" value="1"/>
</dbReference>
<evidence type="ECO:0000256" key="10">
    <source>
        <dbReference type="ARBA" id="ARBA00023237"/>
    </source>
</evidence>
<dbReference type="PROSITE" id="PS52016">
    <property type="entry name" value="TONB_DEPENDENT_REC_3"/>
    <property type="match status" value="1"/>
</dbReference>
<evidence type="ECO:0000256" key="2">
    <source>
        <dbReference type="ARBA" id="ARBA00022448"/>
    </source>
</evidence>
<evidence type="ECO:0000259" key="15">
    <source>
        <dbReference type="Pfam" id="PF00593"/>
    </source>
</evidence>
<dbReference type="PANTHER" id="PTHR32552">
    <property type="entry name" value="FERRICHROME IRON RECEPTOR-RELATED"/>
    <property type="match status" value="1"/>
</dbReference>